<evidence type="ECO:0000313" key="2">
    <source>
        <dbReference type="Proteomes" id="UP000823561"/>
    </source>
</evidence>
<organism evidence="1 2">
    <name type="scientific">Alosa alosa</name>
    <name type="common">allis shad</name>
    <dbReference type="NCBI Taxonomy" id="278164"/>
    <lineage>
        <taxon>Eukaryota</taxon>
        <taxon>Metazoa</taxon>
        <taxon>Chordata</taxon>
        <taxon>Craniata</taxon>
        <taxon>Vertebrata</taxon>
        <taxon>Euteleostomi</taxon>
        <taxon>Actinopterygii</taxon>
        <taxon>Neopterygii</taxon>
        <taxon>Teleostei</taxon>
        <taxon>Clupei</taxon>
        <taxon>Clupeiformes</taxon>
        <taxon>Clupeoidei</taxon>
        <taxon>Clupeidae</taxon>
        <taxon>Alosa</taxon>
    </lineage>
</organism>
<protein>
    <submittedName>
        <fullName evidence="1">Uncharacterized protein</fullName>
    </submittedName>
</protein>
<dbReference type="AlphaFoldDB" id="A0AAV6HI89"/>
<sequence length="138" mass="16009">MEIDLNKITFELIYEMSDDEEEHRPTIKREESASSSRCVSISTDELDCTEKSRHEMNTVKQTSWPVNCFKTWLSDTKRDINLKTIAKSDLGALLREFYATIRTSKGELYGISSYAGLRAGLNRFINEPPLCRMWNMMQ</sequence>
<keyword evidence="2" id="KW-1185">Reference proteome</keyword>
<name>A0AAV6HI89_9TELE</name>
<reference evidence="1 2" key="1">
    <citation type="submission" date="2020-10" db="EMBL/GenBank/DDBJ databases">
        <title>Chromosome-scale genome assembly of the Allis shad, Alosa alosa.</title>
        <authorList>
            <person name="Margot Z."/>
            <person name="Christophe K."/>
            <person name="Cabau C."/>
            <person name="Louis A."/>
            <person name="Berthelot C."/>
            <person name="Parey E."/>
            <person name="Roest Crollius H."/>
            <person name="Montfort J."/>
            <person name="Robinson-Rechavi M."/>
            <person name="Bucao C."/>
            <person name="Bouchez O."/>
            <person name="Gislard M."/>
            <person name="Lluch J."/>
            <person name="Milhes M."/>
            <person name="Lampietro C."/>
            <person name="Lopez Roques C."/>
            <person name="Donnadieu C."/>
            <person name="Braasch I."/>
            <person name="Desvignes T."/>
            <person name="Postlethwait J."/>
            <person name="Bobe J."/>
            <person name="Guiguen Y."/>
        </authorList>
    </citation>
    <scope>NUCLEOTIDE SEQUENCE [LARGE SCALE GENOMIC DNA]</scope>
    <source>
        <strain evidence="1">M-15738</strain>
        <tissue evidence="1">Blood</tissue>
    </source>
</reference>
<dbReference type="Proteomes" id="UP000823561">
    <property type="component" value="Chromosome 1"/>
</dbReference>
<dbReference type="InterPro" id="IPR052787">
    <property type="entry name" value="MAVS"/>
</dbReference>
<dbReference type="EMBL" id="JADWDJ010000001">
    <property type="protein sequence ID" value="KAG5285636.1"/>
    <property type="molecule type" value="Genomic_DNA"/>
</dbReference>
<dbReference type="PANTHER" id="PTHR21446:SF12">
    <property type="entry name" value="POTASSIUM CHANNEL TETRAMERIZATION DOMAIN CONTAINING 1"/>
    <property type="match status" value="1"/>
</dbReference>
<evidence type="ECO:0000313" key="1">
    <source>
        <dbReference type="EMBL" id="KAG5285636.1"/>
    </source>
</evidence>
<proteinExistence type="predicted"/>
<comment type="caution">
    <text evidence="1">The sequence shown here is derived from an EMBL/GenBank/DDBJ whole genome shotgun (WGS) entry which is preliminary data.</text>
</comment>
<dbReference type="PANTHER" id="PTHR21446">
    <property type="entry name" value="DUF3504 DOMAIN-CONTAINING PROTEIN"/>
    <property type="match status" value="1"/>
</dbReference>
<gene>
    <name evidence="1" type="ORF">AALO_G00005680</name>
</gene>
<accession>A0AAV6HI89</accession>